<reference evidence="1" key="1">
    <citation type="submission" date="2023-08" db="EMBL/GenBank/DDBJ databases">
        <title>A de novo genome assembly of Solanum verrucosum Schlechtendal, a Mexican diploid species geographically isolated from the other diploid A-genome species in potato relatives.</title>
        <authorList>
            <person name="Hosaka K."/>
        </authorList>
    </citation>
    <scope>NUCLEOTIDE SEQUENCE</scope>
    <source>
        <tissue evidence="1">Young leaves</tissue>
    </source>
</reference>
<protein>
    <submittedName>
        <fullName evidence="1">Uncharacterized protein</fullName>
    </submittedName>
</protein>
<proteinExistence type="predicted"/>
<dbReference type="PANTHER" id="PTHR11439">
    <property type="entry name" value="GAG-POL-RELATED RETROTRANSPOSON"/>
    <property type="match status" value="1"/>
</dbReference>
<gene>
    <name evidence="1" type="ORF">MTR67_026454</name>
</gene>
<dbReference type="AlphaFoldDB" id="A0AAF0TUT9"/>
<dbReference type="PANTHER" id="PTHR11439:SF517">
    <property type="entry name" value="CYSTEINE-RICH RLK (RECEPTOR-LIKE PROTEIN KINASE) 8"/>
    <property type="match status" value="1"/>
</dbReference>
<evidence type="ECO:0000313" key="1">
    <source>
        <dbReference type="EMBL" id="WMV33069.1"/>
    </source>
</evidence>
<dbReference type="CDD" id="cd09272">
    <property type="entry name" value="RNase_HI_RT_Ty1"/>
    <property type="match status" value="1"/>
</dbReference>
<evidence type="ECO:0000313" key="2">
    <source>
        <dbReference type="Proteomes" id="UP001234989"/>
    </source>
</evidence>
<dbReference type="Proteomes" id="UP001234989">
    <property type="component" value="Chromosome 6"/>
</dbReference>
<name>A0AAF0TUT9_SOLVR</name>
<dbReference type="EMBL" id="CP133617">
    <property type="protein sequence ID" value="WMV33069.1"/>
    <property type="molecule type" value="Genomic_DNA"/>
</dbReference>
<accession>A0AAF0TUT9</accession>
<organism evidence="1 2">
    <name type="scientific">Solanum verrucosum</name>
    <dbReference type="NCBI Taxonomy" id="315347"/>
    <lineage>
        <taxon>Eukaryota</taxon>
        <taxon>Viridiplantae</taxon>
        <taxon>Streptophyta</taxon>
        <taxon>Embryophyta</taxon>
        <taxon>Tracheophyta</taxon>
        <taxon>Spermatophyta</taxon>
        <taxon>Magnoliopsida</taxon>
        <taxon>eudicotyledons</taxon>
        <taxon>Gunneridae</taxon>
        <taxon>Pentapetalae</taxon>
        <taxon>asterids</taxon>
        <taxon>lamiids</taxon>
        <taxon>Solanales</taxon>
        <taxon>Solanaceae</taxon>
        <taxon>Solanoideae</taxon>
        <taxon>Solaneae</taxon>
        <taxon>Solanum</taxon>
    </lineage>
</organism>
<sequence>MLVIAMTGKALQAMLLCSGPVLFHGRLRSNQLSLCLLQKPSLLLRLLVRQAIWLRRLLEELKFKQEEATKIFCGNDLAIQLSKNPVLHGRSKHIDVKFYFLRDLSNNGTIDLIYCRREDQVADIFTKALKTESFMKLRRLLGVCTIKDVN</sequence>
<keyword evidence="2" id="KW-1185">Reference proteome</keyword>